<comment type="cofactor">
    <cofactor evidence="1">
        <name>FAD</name>
        <dbReference type="ChEBI" id="CHEBI:57692"/>
    </cofactor>
</comment>
<dbReference type="InterPro" id="IPR000172">
    <property type="entry name" value="GMC_OxRdtase_N"/>
</dbReference>
<dbReference type="PANTHER" id="PTHR11552:SF201">
    <property type="entry name" value="GLUCOSE-METHANOL-CHOLINE OXIDOREDUCTASE N-TERMINAL DOMAIN-CONTAINING PROTEIN"/>
    <property type="match status" value="1"/>
</dbReference>
<keyword evidence="5" id="KW-0274">FAD</keyword>
<comment type="caution">
    <text evidence="9">The sequence shown here is derived from an EMBL/GenBank/DDBJ whole genome shotgun (WGS) entry which is preliminary data.</text>
</comment>
<keyword evidence="4" id="KW-0732">Signal</keyword>
<evidence type="ECO:0000256" key="4">
    <source>
        <dbReference type="ARBA" id="ARBA00022729"/>
    </source>
</evidence>
<dbReference type="Proteomes" id="UP000054988">
    <property type="component" value="Unassembled WGS sequence"/>
</dbReference>
<feature type="domain" description="Glucose-methanol-choline oxidoreductase N-terminal" evidence="8">
    <location>
        <begin position="70"/>
        <end position="84"/>
    </location>
</feature>
<evidence type="ECO:0000256" key="6">
    <source>
        <dbReference type="ARBA" id="ARBA00023002"/>
    </source>
</evidence>
<evidence type="ECO:0000259" key="8">
    <source>
        <dbReference type="PROSITE" id="PS00624"/>
    </source>
</evidence>
<dbReference type="PANTHER" id="PTHR11552">
    <property type="entry name" value="GLUCOSE-METHANOL-CHOLINE GMC OXIDOREDUCTASE"/>
    <property type="match status" value="1"/>
</dbReference>
<sequence>MLKLQVRDTQASTDLPNRERENLVVLTESLVSKITWGEDQDGLAVANGVEYTSANGTSTANGKNIIVSSGALNTPKVLELSGIGDPLVLSGIGIELKVNNTGVGKNLQNQYGINVSYKLKDGAAEIGDEFQAPLMNLVPAQIVLSPEDLARSAEILTEPTNDISQAQFDGLKKLIDDGVAQTEIMWGLVTGENGSVELQLYTTDLHTFSRGTSHASSSNPEDKVIVDPQYFSAEHDWWYLAKAVMYSRNITAAEPLKSIIDYEVLPGANYTTTESIQQWLLPNFRTMSHFVGTASALPQEAGGVVDPETLIVYGTSNVRVVDCSVVPLIPGIHTQSIAYAIAEKAADILKNAA</sequence>
<evidence type="ECO:0000256" key="1">
    <source>
        <dbReference type="ARBA" id="ARBA00001974"/>
    </source>
</evidence>
<dbReference type="GO" id="GO:0016614">
    <property type="term" value="F:oxidoreductase activity, acting on CH-OH group of donors"/>
    <property type="evidence" value="ECO:0007669"/>
    <property type="project" value="InterPro"/>
</dbReference>
<dbReference type="PROSITE" id="PS00624">
    <property type="entry name" value="GMC_OXRED_2"/>
    <property type="match status" value="1"/>
</dbReference>
<dbReference type="GO" id="GO:0050660">
    <property type="term" value="F:flavin adenine dinucleotide binding"/>
    <property type="evidence" value="ECO:0007669"/>
    <property type="project" value="InterPro"/>
</dbReference>
<gene>
    <name evidence="9" type="ORF">WG66_3749</name>
</gene>
<dbReference type="InterPro" id="IPR007867">
    <property type="entry name" value="GMC_OxRtase_C"/>
</dbReference>
<dbReference type="Pfam" id="PF05199">
    <property type="entry name" value="GMC_oxred_C"/>
    <property type="match status" value="1"/>
</dbReference>
<keyword evidence="6" id="KW-0560">Oxidoreductase</keyword>
<accession>A0A0W0G533</accession>
<name>A0A0W0G533_MONRR</name>
<evidence type="ECO:0000256" key="2">
    <source>
        <dbReference type="ARBA" id="ARBA00010790"/>
    </source>
</evidence>
<reference evidence="9 10" key="1">
    <citation type="submission" date="2015-12" db="EMBL/GenBank/DDBJ databases">
        <title>Draft genome sequence of Moniliophthora roreri, the causal agent of frosty pod rot of cacao.</title>
        <authorList>
            <person name="Aime M.C."/>
            <person name="Diaz-Valderrama J.R."/>
            <person name="Kijpornyongpan T."/>
            <person name="Phillips-Mora W."/>
        </authorList>
    </citation>
    <scope>NUCLEOTIDE SEQUENCE [LARGE SCALE GENOMIC DNA]</scope>
    <source>
        <strain evidence="9 10">MCA 2952</strain>
    </source>
</reference>
<proteinExistence type="inferred from homology"/>
<dbReference type="Gene3D" id="3.30.560.10">
    <property type="entry name" value="Glucose Oxidase, domain 3"/>
    <property type="match status" value="1"/>
</dbReference>
<evidence type="ECO:0000313" key="9">
    <source>
        <dbReference type="EMBL" id="KTB43675.1"/>
    </source>
</evidence>
<dbReference type="Pfam" id="PF00732">
    <property type="entry name" value="GMC_oxred_N"/>
    <property type="match status" value="1"/>
</dbReference>
<dbReference type="InterPro" id="IPR036188">
    <property type="entry name" value="FAD/NAD-bd_sf"/>
</dbReference>
<keyword evidence="7" id="KW-0325">Glycoprotein</keyword>
<dbReference type="eggNOG" id="KOG1238">
    <property type="taxonomic scope" value="Eukaryota"/>
</dbReference>
<evidence type="ECO:0000256" key="7">
    <source>
        <dbReference type="ARBA" id="ARBA00023180"/>
    </source>
</evidence>
<keyword evidence="3" id="KW-0285">Flavoprotein</keyword>
<dbReference type="AlphaFoldDB" id="A0A0W0G533"/>
<evidence type="ECO:0000313" key="10">
    <source>
        <dbReference type="Proteomes" id="UP000054988"/>
    </source>
</evidence>
<dbReference type="InterPro" id="IPR012132">
    <property type="entry name" value="GMC_OxRdtase"/>
</dbReference>
<organism evidence="9 10">
    <name type="scientific">Moniliophthora roreri</name>
    <name type="common">Frosty pod rot fungus</name>
    <name type="synonym">Monilia roreri</name>
    <dbReference type="NCBI Taxonomy" id="221103"/>
    <lineage>
        <taxon>Eukaryota</taxon>
        <taxon>Fungi</taxon>
        <taxon>Dikarya</taxon>
        <taxon>Basidiomycota</taxon>
        <taxon>Agaricomycotina</taxon>
        <taxon>Agaricomycetes</taxon>
        <taxon>Agaricomycetidae</taxon>
        <taxon>Agaricales</taxon>
        <taxon>Marasmiineae</taxon>
        <taxon>Marasmiaceae</taxon>
        <taxon>Moniliophthora</taxon>
    </lineage>
</organism>
<evidence type="ECO:0000256" key="5">
    <source>
        <dbReference type="ARBA" id="ARBA00022827"/>
    </source>
</evidence>
<evidence type="ECO:0000256" key="3">
    <source>
        <dbReference type="ARBA" id="ARBA00022630"/>
    </source>
</evidence>
<dbReference type="EMBL" id="LATX01001115">
    <property type="protein sequence ID" value="KTB43675.1"/>
    <property type="molecule type" value="Genomic_DNA"/>
</dbReference>
<protein>
    <recommendedName>
        <fullName evidence="8">Glucose-methanol-choline oxidoreductase N-terminal domain-containing protein</fullName>
    </recommendedName>
</protein>
<dbReference type="Gene3D" id="3.50.50.60">
    <property type="entry name" value="FAD/NAD(P)-binding domain"/>
    <property type="match status" value="1"/>
</dbReference>
<dbReference type="SUPFAM" id="SSF54373">
    <property type="entry name" value="FAD-linked reductases, C-terminal domain"/>
    <property type="match status" value="1"/>
</dbReference>
<dbReference type="SUPFAM" id="SSF51905">
    <property type="entry name" value="FAD/NAD(P)-binding domain"/>
    <property type="match status" value="1"/>
</dbReference>
<comment type="similarity">
    <text evidence="2">Belongs to the GMC oxidoreductase family.</text>
</comment>